<name>A0A3E2H142_SCYLI</name>
<proteinExistence type="predicted"/>
<evidence type="ECO:0000313" key="3">
    <source>
        <dbReference type="Proteomes" id="UP000258309"/>
    </source>
</evidence>
<evidence type="ECO:0000313" key="2">
    <source>
        <dbReference type="EMBL" id="RFU26997.1"/>
    </source>
</evidence>
<dbReference type="EMBL" id="NCSJ02000229">
    <property type="protein sequence ID" value="RFU26997.1"/>
    <property type="molecule type" value="Genomic_DNA"/>
</dbReference>
<feature type="region of interest" description="Disordered" evidence="1">
    <location>
        <begin position="47"/>
        <end position="66"/>
    </location>
</feature>
<dbReference type="Proteomes" id="UP000258309">
    <property type="component" value="Unassembled WGS sequence"/>
</dbReference>
<protein>
    <submittedName>
        <fullName evidence="2">Uncharacterized protein</fullName>
    </submittedName>
</protein>
<sequence length="206" mass="22479">MPPALQPPTLQECPSCHRSVDIASFISSKKNNLTTKRCARCRGDKRTLESLQSPTKPPESKCQQQDQRAPIFLLHSQNSQDNPITAQACRKRVTTQRRHQYKDRQHIERSITPSLSALMARNIPESLPLVASSLVTPLANNIPVLGSCPVTTQSQPVTVILGSTIPSSTPLAHIPSPSPIITIPTVIPGISLQNEQAFQPAVSEDD</sequence>
<feature type="non-terminal residue" evidence="2">
    <location>
        <position position="206"/>
    </location>
</feature>
<accession>A0A3E2H142</accession>
<reference evidence="2 3" key="1">
    <citation type="submission" date="2018-05" db="EMBL/GenBank/DDBJ databases">
        <title>Draft genome sequence of Scytalidium lignicola DSM 105466, a ubiquitous saprotrophic fungus.</title>
        <authorList>
            <person name="Buettner E."/>
            <person name="Gebauer A.M."/>
            <person name="Hofrichter M."/>
            <person name="Liers C."/>
            <person name="Kellner H."/>
        </authorList>
    </citation>
    <scope>NUCLEOTIDE SEQUENCE [LARGE SCALE GENOMIC DNA]</scope>
    <source>
        <strain evidence="2 3">DSM 105466</strain>
    </source>
</reference>
<keyword evidence="3" id="KW-1185">Reference proteome</keyword>
<dbReference type="AlphaFoldDB" id="A0A3E2H142"/>
<organism evidence="2 3">
    <name type="scientific">Scytalidium lignicola</name>
    <name type="common">Hyphomycete</name>
    <dbReference type="NCBI Taxonomy" id="5539"/>
    <lineage>
        <taxon>Eukaryota</taxon>
        <taxon>Fungi</taxon>
        <taxon>Dikarya</taxon>
        <taxon>Ascomycota</taxon>
        <taxon>Pezizomycotina</taxon>
        <taxon>Leotiomycetes</taxon>
        <taxon>Leotiomycetes incertae sedis</taxon>
        <taxon>Scytalidium</taxon>
    </lineage>
</organism>
<feature type="non-terminal residue" evidence="2">
    <location>
        <position position="1"/>
    </location>
</feature>
<comment type="caution">
    <text evidence="2">The sequence shown here is derived from an EMBL/GenBank/DDBJ whole genome shotgun (WGS) entry which is preliminary data.</text>
</comment>
<evidence type="ECO:0000256" key="1">
    <source>
        <dbReference type="SAM" id="MobiDB-lite"/>
    </source>
</evidence>
<gene>
    <name evidence="2" type="ORF">B7463_g9350</name>
</gene>